<dbReference type="Proteomes" id="UP000824056">
    <property type="component" value="Unassembled WGS sequence"/>
</dbReference>
<dbReference type="GO" id="GO:0003723">
    <property type="term" value="F:RNA binding"/>
    <property type="evidence" value="ECO:0007669"/>
    <property type="project" value="UniProtKB-UniRule"/>
</dbReference>
<evidence type="ECO:0000313" key="4">
    <source>
        <dbReference type="EMBL" id="HIZ66133.1"/>
    </source>
</evidence>
<evidence type="ECO:0000313" key="5">
    <source>
        <dbReference type="Proteomes" id="UP000824056"/>
    </source>
</evidence>
<keyword evidence="1 2" id="KW-0694">RNA-binding</keyword>
<evidence type="ECO:0000256" key="2">
    <source>
        <dbReference type="PROSITE-ProRule" id="PRU00626"/>
    </source>
</evidence>
<dbReference type="AlphaFoldDB" id="A0A9D2FRH9"/>
<proteinExistence type="predicted"/>
<dbReference type="NCBIfam" id="TIGR00253">
    <property type="entry name" value="RNA_bind_YhbY"/>
    <property type="match status" value="1"/>
</dbReference>
<evidence type="ECO:0000259" key="3">
    <source>
        <dbReference type="PROSITE" id="PS51295"/>
    </source>
</evidence>
<accession>A0A9D2FRH9</accession>
<dbReference type="InterPro" id="IPR001890">
    <property type="entry name" value="RNA-binding_CRM"/>
</dbReference>
<protein>
    <submittedName>
        <fullName evidence="4">Ribosome assembly RNA-binding protein YhbY</fullName>
    </submittedName>
</protein>
<feature type="domain" description="CRM" evidence="3">
    <location>
        <begin position="1"/>
        <end position="95"/>
    </location>
</feature>
<reference evidence="4" key="2">
    <citation type="submission" date="2021-04" db="EMBL/GenBank/DDBJ databases">
        <authorList>
            <person name="Gilroy R."/>
        </authorList>
    </citation>
    <scope>NUCLEOTIDE SEQUENCE</scope>
    <source>
        <strain evidence="4">1068</strain>
    </source>
</reference>
<dbReference type="PANTHER" id="PTHR40065:SF3">
    <property type="entry name" value="RNA-BINDING PROTEIN YHBY"/>
    <property type="match status" value="1"/>
</dbReference>
<comment type="caution">
    <text evidence="4">The sequence shown here is derived from an EMBL/GenBank/DDBJ whole genome shotgun (WGS) entry which is preliminary data.</text>
</comment>
<dbReference type="SMART" id="SM01103">
    <property type="entry name" value="CRS1_YhbY"/>
    <property type="match status" value="1"/>
</dbReference>
<dbReference type="InterPro" id="IPR017924">
    <property type="entry name" value="RNA-binding_YhbY"/>
</dbReference>
<dbReference type="PROSITE" id="PS51295">
    <property type="entry name" value="CRM"/>
    <property type="match status" value="1"/>
</dbReference>
<name>A0A9D2FRH9_9FIRM</name>
<gene>
    <name evidence="4" type="primary">yhbY</name>
    <name evidence="4" type="ORF">H9809_09595</name>
</gene>
<dbReference type="EMBL" id="DXBG01000227">
    <property type="protein sequence ID" value="HIZ66133.1"/>
    <property type="molecule type" value="Genomic_DNA"/>
</dbReference>
<sequence length="96" mass="10847">MTSKQRAYLKSLAMKMEPIFQIGKASLTPELTSAVEEALAARELIKISVLQNCMDDPREIAQVLAERTRSQVVQVIGKKIVLYKEGKEEKKKIFLP</sequence>
<dbReference type="PANTHER" id="PTHR40065">
    <property type="entry name" value="RNA-BINDING PROTEIN YHBY"/>
    <property type="match status" value="1"/>
</dbReference>
<organism evidence="4 5">
    <name type="scientific">Candidatus Blautia pullicola</name>
    <dbReference type="NCBI Taxonomy" id="2838498"/>
    <lineage>
        <taxon>Bacteria</taxon>
        <taxon>Bacillati</taxon>
        <taxon>Bacillota</taxon>
        <taxon>Clostridia</taxon>
        <taxon>Lachnospirales</taxon>
        <taxon>Lachnospiraceae</taxon>
        <taxon>Blautia</taxon>
    </lineage>
</organism>
<dbReference type="Gene3D" id="3.30.110.60">
    <property type="entry name" value="YhbY-like"/>
    <property type="match status" value="1"/>
</dbReference>
<dbReference type="SUPFAM" id="SSF75471">
    <property type="entry name" value="YhbY-like"/>
    <property type="match status" value="1"/>
</dbReference>
<evidence type="ECO:0000256" key="1">
    <source>
        <dbReference type="ARBA" id="ARBA00022884"/>
    </source>
</evidence>
<dbReference type="InterPro" id="IPR051925">
    <property type="entry name" value="RNA-binding_domain"/>
</dbReference>
<reference evidence="4" key="1">
    <citation type="journal article" date="2021" name="PeerJ">
        <title>Extensive microbial diversity within the chicken gut microbiome revealed by metagenomics and culture.</title>
        <authorList>
            <person name="Gilroy R."/>
            <person name="Ravi A."/>
            <person name="Getino M."/>
            <person name="Pursley I."/>
            <person name="Horton D.L."/>
            <person name="Alikhan N.F."/>
            <person name="Baker D."/>
            <person name="Gharbi K."/>
            <person name="Hall N."/>
            <person name="Watson M."/>
            <person name="Adriaenssens E.M."/>
            <person name="Foster-Nyarko E."/>
            <person name="Jarju S."/>
            <person name="Secka A."/>
            <person name="Antonio M."/>
            <person name="Oren A."/>
            <person name="Chaudhuri R.R."/>
            <person name="La Ragione R."/>
            <person name="Hildebrand F."/>
            <person name="Pallen M.J."/>
        </authorList>
    </citation>
    <scope>NUCLEOTIDE SEQUENCE</scope>
    <source>
        <strain evidence="4">1068</strain>
    </source>
</reference>
<dbReference type="InterPro" id="IPR035920">
    <property type="entry name" value="YhbY-like_sf"/>
</dbReference>
<dbReference type="Pfam" id="PF01985">
    <property type="entry name" value="CRS1_YhbY"/>
    <property type="match status" value="1"/>
</dbReference>